<name>A0A4U3AI38_9BACI</name>
<reference evidence="1 2" key="1">
    <citation type="journal article" date="2019" name="Environ. Microbiol.">
        <title>An active ?-lactamase is a part of an orchestrated cell wall stress resistance network of Bacillus subtilis and related rhizosphere species.</title>
        <authorList>
            <person name="Bucher T."/>
            <person name="Keren-Paz A."/>
            <person name="Hausser J."/>
            <person name="Olender T."/>
            <person name="Cytryn E."/>
            <person name="Kolodkin-Gal I."/>
        </authorList>
    </citation>
    <scope>NUCLEOTIDE SEQUENCE [LARGE SCALE GENOMIC DNA]</scope>
    <source>
        <strain evidence="1 2">I5</strain>
    </source>
</reference>
<evidence type="ECO:0000313" key="2">
    <source>
        <dbReference type="Proteomes" id="UP000305222"/>
    </source>
</evidence>
<proteinExistence type="predicted"/>
<sequence>MRAVTGDHIIFNECIEAFRPGKLPIKIEEKQLVGYLLLDFRLNQELEFEHFTIKPSIEVYHKGAYSSFVAPVVLKRTHEFYSPHLFITALSAITSFIFGRPVKAPRDGYLIGEKELDENSLYEIAIQYPILTAGPGCHSTIIHKDELNELYNELKKVIAFLYDAPFEDYKKFMRSIRLVHLAFLNQREDFALGYYLLVSAIEPFLEKAIKDREVISKHPLVEEWKSIAETNESVKELFKEYRRASSMNKYIRKRFVEFIMKYCPPSQWDKLKHPFEEIALQSAELTGEKNDWITKKQWYEIYPEDLTEEEIRDILSDAYKHRSQFTHQGKNPPHKNPNSFNRFFEKEIIIKEDIPFDRYELILPNFRLMSFIVKNSILNYLYKQSN</sequence>
<dbReference type="Proteomes" id="UP000305222">
    <property type="component" value="Unassembled WGS sequence"/>
</dbReference>
<protein>
    <recommendedName>
        <fullName evidence="3">Apea-like HEPN domain-containing protein</fullName>
    </recommendedName>
</protein>
<gene>
    <name evidence="1" type="ORF">FC699_29505</name>
</gene>
<evidence type="ECO:0008006" key="3">
    <source>
        <dbReference type="Google" id="ProtNLM"/>
    </source>
</evidence>
<dbReference type="EMBL" id="SZON01002419">
    <property type="protein sequence ID" value="TKI87282.1"/>
    <property type="molecule type" value="Genomic_DNA"/>
</dbReference>
<accession>A0A4U3AI38</accession>
<evidence type="ECO:0000313" key="1">
    <source>
        <dbReference type="EMBL" id="TKI87282.1"/>
    </source>
</evidence>
<dbReference type="AlphaFoldDB" id="A0A4U3AI38"/>
<comment type="caution">
    <text evidence="1">The sequence shown here is derived from an EMBL/GenBank/DDBJ whole genome shotgun (WGS) entry which is preliminary data.</text>
</comment>
<organism evidence="1 2">
    <name type="scientific">Bacillus wiedmannii</name>
    <dbReference type="NCBI Taxonomy" id="1890302"/>
    <lineage>
        <taxon>Bacteria</taxon>
        <taxon>Bacillati</taxon>
        <taxon>Bacillota</taxon>
        <taxon>Bacilli</taxon>
        <taxon>Bacillales</taxon>
        <taxon>Bacillaceae</taxon>
        <taxon>Bacillus</taxon>
        <taxon>Bacillus cereus group</taxon>
    </lineage>
</organism>